<evidence type="ECO:0000256" key="15">
    <source>
        <dbReference type="ARBA" id="ARBA00023242"/>
    </source>
</evidence>
<keyword evidence="10" id="KW-0732">Signal</keyword>
<dbReference type="EMBL" id="JASSZA010000006">
    <property type="protein sequence ID" value="KAK2107504.1"/>
    <property type="molecule type" value="Genomic_DNA"/>
</dbReference>
<evidence type="ECO:0000256" key="4">
    <source>
        <dbReference type="ARBA" id="ARBA00004613"/>
    </source>
</evidence>
<keyword evidence="9" id="KW-0964">Secreted</keyword>
<evidence type="ECO:0000313" key="19">
    <source>
        <dbReference type="Proteomes" id="UP001266305"/>
    </source>
</evidence>
<evidence type="ECO:0000256" key="3">
    <source>
        <dbReference type="ARBA" id="ARBA00004325"/>
    </source>
</evidence>
<feature type="compositionally biased region" description="Basic and acidic residues" evidence="17">
    <location>
        <begin position="108"/>
        <end position="117"/>
    </location>
</feature>
<organism evidence="18 19">
    <name type="scientific">Saguinus oedipus</name>
    <name type="common">Cotton-top tamarin</name>
    <name type="synonym">Oedipomidas oedipus</name>
    <dbReference type="NCBI Taxonomy" id="9490"/>
    <lineage>
        <taxon>Eukaryota</taxon>
        <taxon>Metazoa</taxon>
        <taxon>Chordata</taxon>
        <taxon>Craniata</taxon>
        <taxon>Vertebrata</taxon>
        <taxon>Euteleostomi</taxon>
        <taxon>Mammalia</taxon>
        <taxon>Eutheria</taxon>
        <taxon>Euarchontoglires</taxon>
        <taxon>Primates</taxon>
        <taxon>Haplorrhini</taxon>
        <taxon>Platyrrhini</taxon>
        <taxon>Cebidae</taxon>
        <taxon>Callitrichinae</taxon>
        <taxon>Saguinus</taxon>
    </lineage>
</organism>
<keyword evidence="19" id="KW-1185">Reference proteome</keyword>
<evidence type="ECO:0000256" key="7">
    <source>
        <dbReference type="ARBA" id="ARBA00016593"/>
    </source>
</evidence>
<evidence type="ECO:0000256" key="2">
    <source>
        <dbReference type="ARBA" id="ARBA00004123"/>
    </source>
</evidence>
<evidence type="ECO:0000256" key="9">
    <source>
        <dbReference type="ARBA" id="ARBA00022525"/>
    </source>
</evidence>
<feature type="region of interest" description="Disordered" evidence="17">
    <location>
        <begin position="80"/>
        <end position="137"/>
    </location>
</feature>
<dbReference type="PANTHER" id="PTHR13475">
    <property type="entry name" value="NEUGRIN"/>
    <property type="match status" value="1"/>
</dbReference>
<accession>A0ABQ9VDR9</accession>
<keyword evidence="13" id="KW-0472">Membrane</keyword>
<keyword evidence="15" id="KW-0539">Nucleus</keyword>
<comment type="subunit">
    <text evidence="6">Forms a regulatory protein-RNA complex, consisting of RCC1L, NGRN, RPUSD3, RPUSD4, TRUB2, FASTKD2 and 16S mt-rRNA. Interacts with 16S mt-rRNA; this interaction is direct.</text>
</comment>
<evidence type="ECO:0000256" key="11">
    <source>
        <dbReference type="ARBA" id="ARBA00022782"/>
    </source>
</evidence>
<evidence type="ECO:0000256" key="12">
    <source>
        <dbReference type="ARBA" id="ARBA00023128"/>
    </source>
</evidence>
<comment type="similarity">
    <text evidence="5">Belongs to the neugrin family.</text>
</comment>
<evidence type="ECO:0000256" key="14">
    <source>
        <dbReference type="ARBA" id="ARBA00023180"/>
    </source>
</evidence>
<evidence type="ECO:0000256" key="1">
    <source>
        <dbReference type="ARBA" id="ARBA00003783"/>
    </source>
</evidence>
<evidence type="ECO:0000256" key="16">
    <source>
        <dbReference type="ARBA" id="ARBA00029657"/>
    </source>
</evidence>
<keyword evidence="11" id="KW-0221">Differentiation</keyword>
<keyword evidence="8" id="KW-0217">Developmental protein</keyword>
<comment type="caution">
    <text evidence="18">The sequence shown here is derived from an EMBL/GenBank/DDBJ whole genome shotgun (WGS) entry which is preliminary data.</text>
</comment>
<gene>
    <name evidence="18" type="ORF">P7K49_012669</name>
</gene>
<reference evidence="18 19" key="1">
    <citation type="submission" date="2023-05" db="EMBL/GenBank/DDBJ databases">
        <title>B98-5 Cell Line De Novo Hybrid Assembly: An Optical Mapping Approach.</title>
        <authorList>
            <person name="Kananen K."/>
            <person name="Auerbach J.A."/>
            <person name="Kautto E."/>
            <person name="Blachly J.S."/>
        </authorList>
    </citation>
    <scope>NUCLEOTIDE SEQUENCE [LARGE SCALE GENOMIC DNA]</scope>
    <source>
        <strain evidence="18">B95-8</strain>
        <tissue evidence="18">Cell line</tissue>
    </source>
</reference>
<proteinExistence type="inferred from homology"/>
<feature type="compositionally biased region" description="Polar residues" evidence="17">
    <location>
        <begin position="80"/>
        <end position="89"/>
    </location>
</feature>
<comment type="subcellular location">
    <subcellularLocation>
        <location evidence="3">Mitochondrion membrane</location>
    </subcellularLocation>
    <subcellularLocation>
        <location evidence="2">Nucleus</location>
    </subcellularLocation>
    <subcellularLocation>
        <location evidence="4">Secreted</location>
    </subcellularLocation>
</comment>
<evidence type="ECO:0000313" key="18">
    <source>
        <dbReference type="EMBL" id="KAK2107504.1"/>
    </source>
</evidence>
<dbReference type="Proteomes" id="UP001266305">
    <property type="component" value="Unassembled WGS sequence"/>
</dbReference>
<comment type="function">
    <text evidence="1">Plays an essential role in mitochondrial ribosome biogenesis. As a component of a functional protein-RNA module, consisting of RCC1L, NGRN, RPUSD3, RPUSD4, TRUB2, FASTKD2 and 16S mitochondrial ribosomal RNA (16S mt-rRNA), controls 16S mt-rRNA abundance and is required for intra-mitochondrial translation of core subunits of the oxidative phosphorylation system.</text>
</comment>
<evidence type="ECO:0000256" key="8">
    <source>
        <dbReference type="ARBA" id="ARBA00022473"/>
    </source>
</evidence>
<protein>
    <recommendedName>
        <fullName evidence="7">Neugrin</fullName>
    </recommendedName>
    <alternativeName>
        <fullName evidence="16">Neurite outgrowth-associated protein</fullName>
    </alternativeName>
</protein>
<sequence length="341" mass="38096">MEAPGAPPRTLTWEAIEQIRYLHKEFAESWSVPRLAEGFDVSTDVIRRVLKSRFVPTLKQKLKQDQKVLKKAGLTHSLQQLQDSGNTSKPLPAGYSASGSLLTPGHEASSKDPDHSTALKVTESNTHRTDTPRRWKGRNKGIQNLEESFVPVTAPLGHQRELQKYSSDSESTRRAGYVLWPSDQNLAELKAEEPGNFSSKVVQRGREFFDSNGNFLYRNLLQPGLQASAARWVLPWFLSAITFDIFALAASPGCSQSLSRCEASDGNQQLQQAIKEQAHVTQVRTLKEKKHDVHKIQELERSLAKLKSWIAEPPPLDLPSGPLEVEAEHLRKELESLAGPL</sequence>
<name>A0ABQ9VDR9_SAGOE</name>
<evidence type="ECO:0000256" key="5">
    <source>
        <dbReference type="ARBA" id="ARBA00008082"/>
    </source>
</evidence>
<dbReference type="PANTHER" id="PTHR13475:SF4">
    <property type="entry name" value="NEUGRIN"/>
    <property type="match status" value="1"/>
</dbReference>
<keyword evidence="14" id="KW-0325">Glycoprotein</keyword>
<evidence type="ECO:0000256" key="17">
    <source>
        <dbReference type="SAM" id="MobiDB-lite"/>
    </source>
</evidence>
<dbReference type="InterPro" id="IPR010487">
    <property type="entry name" value="NGRN/Rrg9"/>
</dbReference>
<dbReference type="Pfam" id="PF06413">
    <property type="entry name" value="Neugrin"/>
    <property type="match status" value="1"/>
</dbReference>
<evidence type="ECO:0000256" key="6">
    <source>
        <dbReference type="ARBA" id="ARBA00011308"/>
    </source>
</evidence>
<keyword evidence="12" id="KW-0496">Mitochondrion</keyword>
<evidence type="ECO:0000256" key="10">
    <source>
        <dbReference type="ARBA" id="ARBA00022729"/>
    </source>
</evidence>
<evidence type="ECO:0000256" key="13">
    <source>
        <dbReference type="ARBA" id="ARBA00023136"/>
    </source>
</evidence>